<evidence type="ECO:0000313" key="3">
    <source>
        <dbReference type="RefSeq" id="XP_021835125.1"/>
    </source>
</evidence>
<dbReference type="AlphaFoldDB" id="A0A9R0JHC0"/>
<evidence type="ECO:0000313" key="2">
    <source>
        <dbReference type="Proteomes" id="UP000813463"/>
    </source>
</evidence>
<evidence type="ECO:0000256" key="1">
    <source>
        <dbReference type="SAM" id="MobiDB-lite"/>
    </source>
</evidence>
<feature type="compositionally biased region" description="Polar residues" evidence="1">
    <location>
        <begin position="42"/>
        <end position="55"/>
    </location>
</feature>
<dbReference type="PANTHER" id="PTHR48238">
    <property type="entry name" value="BNACNNG09570D PROTEIN"/>
    <property type="match status" value="1"/>
</dbReference>
<feature type="compositionally biased region" description="Polar residues" evidence="1">
    <location>
        <begin position="117"/>
        <end position="130"/>
    </location>
</feature>
<dbReference type="KEGG" id="soe:110774842"/>
<feature type="region of interest" description="Disordered" evidence="1">
    <location>
        <begin position="117"/>
        <end position="150"/>
    </location>
</feature>
<gene>
    <name evidence="3" type="primary">LOC110774842</name>
</gene>
<sequence>MFGRIRSPPSTVELLELERLPSKLFKDDSLSIYESTLAKLKQGSQRNLSQETQVSMDFEAKSTASEDSHKGSRLCSEQGLPACSTDSSCSGVSSSPDQEQKIGREISIRYLFSKYTTSNKKESSTSYNGGSSVNMSACSSESESSGCSRL</sequence>
<accession>A0A9R0JHC0</accession>
<name>A0A9R0JHC0_SPIOL</name>
<dbReference type="Proteomes" id="UP000813463">
    <property type="component" value="Chromosome 1"/>
</dbReference>
<protein>
    <submittedName>
        <fullName evidence="3">Uncharacterized protein</fullName>
    </submittedName>
</protein>
<proteinExistence type="predicted"/>
<dbReference type="OrthoDB" id="60860at2759"/>
<dbReference type="PANTHER" id="PTHR48238:SF1">
    <property type="entry name" value="(RAPE) HYPOTHETICAL PROTEIN"/>
    <property type="match status" value="1"/>
</dbReference>
<dbReference type="GeneID" id="110774842"/>
<dbReference type="RefSeq" id="XP_021835125.1">
    <property type="nucleotide sequence ID" value="XM_021979433.2"/>
</dbReference>
<reference evidence="3" key="2">
    <citation type="submission" date="2025-08" db="UniProtKB">
        <authorList>
            <consortium name="RefSeq"/>
        </authorList>
    </citation>
    <scope>IDENTIFICATION</scope>
    <source>
        <tissue evidence="3">Leaf</tissue>
    </source>
</reference>
<feature type="compositionally biased region" description="Low complexity" evidence="1">
    <location>
        <begin position="131"/>
        <end position="150"/>
    </location>
</feature>
<keyword evidence="2" id="KW-1185">Reference proteome</keyword>
<feature type="region of interest" description="Disordered" evidence="1">
    <location>
        <begin position="40"/>
        <end position="101"/>
    </location>
</feature>
<reference evidence="2" key="1">
    <citation type="journal article" date="2021" name="Nat. Commun.">
        <title>Genomic analyses provide insights into spinach domestication and the genetic basis of agronomic traits.</title>
        <authorList>
            <person name="Cai X."/>
            <person name="Sun X."/>
            <person name="Xu C."/>
            <person name="Sun H."/>
            <person name="Wang X."/>
            <person name="Ge C."/>
            <person name="Zhang Z."/>
            <person name="Wang Q."/>
            <person name="Fei Z."/>
            <person name="Jiao C."/>
            <person name="Wang Q."/>
        </authorList>
    </citation>
    <scope>NUCLEOTIDE SEQUENCE [LARGE SCALE GENOMIC DNA]</scope>
    <source>
        <strain evidence="2">cv. Varoflay</strain>
    </source>
</reference>
<feature type="compositionally biased region" description="Basic and acidic residues" evidence="1">
    <location>
        <begin position="58"/>
        <end position="70"/>
    </location>
</feature>
<organism evidence="2 3">
    <name type="scientific">Spinacia oleracea</name>
    <name type="common">Spinach</name>
    <dbReference type="NCBI Taxonomy" id="3562"/>
    <lineage>
        <taxon>Eukaryota</taxon>
        <taxon>Viridiplantae</taxon>
        <taxon>Streptophyta</taxon>
        <taxon>Embryophyta</taxon>
        <taxon>Tracheophyta</taxon>
        <taxon>Spermatophyta</taxon>
        <taxon>Magnoliopsida</taxon>
        <taxon>eudicotyledons</taxon>
        <taxon>Gunneridae</taxon>
        <taxon>Pentapetalae</taxon>
        <taxon>Caryophyllales</taxon>
        <taxon>Chenopodiaceae</taxon>
        <taxon>Chenopodioideae</taxon>
        <taxon>Anserineae</taxon>
        <taxon>Spinacia</taxon>
    </lineage>
</organism>
<feature type="compositionally biased region" description="Low complexity" evidence="1">
    <location>
        <begin position="84"/>
        <end position="95"/>
    </location>
</feature>